<dbReference type="Proteomes" id="UP001589609">
    <property type="component" value="Unassembled WGS sequence"/>
</dbReference>
<gene>
    <name evidence="2" type="ORF">ACFFMS_16210</name>
</gene>
<accession>A0ABV5WHS5</accession>
<dbReference type="PANTHER" id="PTHR30383:SF27">
    <property type="entry name" value="SPORE GERMINATION LIPASE LIPC"/>
    <property type="match status" value="1"/>
</dbReference>
<feature type="domain" description="SGNH hydrolase-type esterase" evidence="1">
    <location>
        <begin position="66"/>
        <end position="256"/>
    </location>
</feature>
<dbReference type="InterPro" id="IPR051532">
    <property type="entry name" value="Ester_Hydrolysis_Enzymes"/>
</dbReference>
<proteinExistence type="predicted"/>
<evidence type="ECO:0000313" key="3">
    <source>
        <dbReference type="Proteomes" id="UP001589609"/>
    </source>
</evidence>
<keyword evidence="3" id="KW-1185">Reference proteome</keyword>
<organism evidence="2 3">
    <name type="scientific">Ectobacillus funiculus</name>
    <dbReference type="NCBI Taxonomy" id="137993"/>
    <lineage>
        <taxon>Bacteria</taxon>
        <taxon>Bacillati</taxon>
        <taxon>Bacillota</taxon>
        <taxon>Bacilli</taxon>
        <taxon>Bacillales</taxon>
        <taxon>Bacillaceae</taxon>
        <taxon>Ectobacillus</taxon>
    </lineage>
</organism>
<reference evidence="2 3" key="1">
    <citation type="submission" date="2024-09" db="EMBL/GenBank/DDBJ databases">
        <authorList>
            <person name="Sun Q."/>
            <person name="Mori K."/>
        </authorList>
    </citation>
    <scope>NUCLEOTIDE SEQUENCE [LARGE SCALE GENOMIC DNA]</scope>
    <source>
        <strain evidence="2 3">JCM 11201</strain>
    </source>
</reference>
<protein>
    <submittedName>
        <fullName evidence="2">GDSL-type esterase/lipase family protein</fullName>
    </submittedName>
</protein>
<dbReference type="SUPFAM" id="SSF52266">
    <property type="entry name" value="SGNH hydrolase"/>
    <property type="match status" value="1"/>
</dbReference>
<dbReference type="Pfam" id="PF13472">
    <property type="entry name" value="Lipase_GDSL_2"/>
    <property type="match status" value="1"/>
</dbReference>
<evidence type="ECO:0000313" key="2">
    <source>
        <dbReference type="EMBL" id="MFB9759937.1"/>
    </source>
</evidence>
<dbReference type="PANTHER" id="PTHR30383">
    <property type="entry name" value="THIOESTERASE 1/PROTEASE 1/LYSOPHOSPHOLIPASE L1"/>
    <property type="match status" value="1"/>
</dbReference>
<dbReference type="RefSeq" id="WP_129725823.1">
    <property type="nucleotide sequence ID" value="NZ_JBHMAF010000101.1"/>
</dbReference>
<dbReference type="EMBL" id="JBHMAF010000101">
    <property type="protein sequence ID" value="MFB9759937.1"/>
    <property type="molecule type" value="Genomic_DNA"/>
</dbReference>
<dbReference type="InterPro" id="IPR036514">
    <property type="entry name" value="SGNH_hydro_sf"/>
</dbReference>
<name>A0ABV5WHS5_9BACI</name>
<dbReference type="InterPro" id="IPR013830">
    <property type="entry name" value="SGNH_hydro"/>
</dbReference>
<dbReference type="Gene3D" id="3.40.50.1110">
    <property type="entry name" value="SGNH hydrolase"/>
    <property type="match status" value="1"/>
</dbReference>
<comment type="caution">
    <text evidence="2">The sequence shown here is derived from an EMBL/GenBank/DDBJ whole genome shotgun (WGS) entry which is preliminary data.</text>
</comment>
<sequence>MKKFLIFVLVVTSCIALGVAGWFYYPKYQIYKMKNASAPSVEAEKRSVSYIDYVRQLNKPELKHLALGDSIIRGIGAGENESFVDRFSAMLEQQTNKPVVLQNEGVAGMTSSELNALLQTGKLDESIQKADIITINIGGNDIIHSVKNRNYLQAIQSFDGLQAAFVDNLAQITTKVNELNPKAIVVLLELYNPLEPGSELYSLADQLLPKWNVKLYEAASRFSSSIVIETTKVINGKHLQYLSEDGVHPNALGYDAISKQMLQQFQNQSVGKPV</sequence>
<evidence type="ECO:0000259" key="1">
    <source>
        <dbReference type="Pfam" id="PF13472"/>
    </source>
</evidence>